<dbReference type="AlphaFoldDB" id="A0AAN0JUD6"/>
<accession>A0AAN0JUD6</accession>
<reference evidence="3" key="1">
    <citation type="journal article" date="2010" name="Nature">
        <title>The Amphimedon queenslandica genome and the evolution of animal complexity.</title>
        <authorList>
            <person name="Srivastava M."/>
            <person name="Simakov O."/>
            <person name="Chapman J."/>
            <person name="Fahey B."/>
            <person name="Gauthier M.E."/>
            <person name="Mitros T."/>
            <person name="Richards G.S."/>
            <person name="Conaco C."/>
            <person name="Dacre M."/>
            <person name="Hellsten U."/>
            <person name="Larroux C."/>
            <person name="Putnam N.H."/>
            <person name="Stanke M."/>
            <person name="Adamska M."/>
            <person name="Darling A."/>
            <person name="Degnan S.M."/>
            <person name="Oakley T.H."/>
            <person name="Plachetzki D.C."/>
            <person name="Zhai Y."/>
            <person name="Adamski M."/>
            <person name="Calcino A."/>
            <person name="Cummins S.F."/>
            <person name="Goodstein D.M."/>
            <person name="Harris C."/>
            <person name="Jackson D.J."/>
            <person name="Leys S.P."/>
            <person name="Shu S."/>
            <person name="Woodcroft B.J."/>
            <person name="Vervoort M."/>
            <person name="Kosik K.S."/>
            <person name="Manning G."/>
            <person name="Degnan B.M."/>
            <person name="Rokhsar D.S."/>
        </authorList>
    </citation>
    <scope>NUCLEOTIDE SEQUENCE [LARGE SCALE GENOMIC DNA]</scope>
</reference>
<keyword evidence="1" id="KW-0812">Transmembrane</keyword>
<dbReference type="RefSeq" id="XP_019860502.1">
    <property type="nucleotide sequence ID" value="XM_020004943.1"/>
</dbReference>
<dbReference type="KEGG" id="aqu:109588826"/>
<evidence type="ECO:0000256" key="1">
    <source>
        <dbReference type="SAM" id="Phobius"/>
    </source>
</evidence>
<dbReference type="Gene3D" id="1.10.533.10">
    <property type="entry name" value="Death Domain, Fas"/>
    <property type="match status" value="1"/>
</dbReference>
<keyword evidence="1" id="KW-1133">Transmembrane helix</keyword>
<evidence type="ECO:0000313" key="3">
    <source>
        <dbReference type="Proteomes" id="UP000007879"/>
    </source>
</evidence>
<name>A0AAN0JUD6_AMPQE</name>
<organism evidence="2 3">
    <name type="scientific">Amphimedon queenslandica</name>
    <name type="common">Sponge</name>
    <dbReference type="NCBI Taxonomy" id="400682"/>
    <lineage>
        <taxon>Eukaryota</taxon>
        <taxon>Metazoa</taxon>
        <taxon>Porifera</taxon>
        <taxon>Demospongiae</taxon>
        <taxon>Heteroscleromorpha</taxon>
        <taxon>Haplosclerida</taxon>
        <taxon>Niphatidae</taxon>
        <taxon>Amphimedon</taxon>
    </lineage>
</organism>
<dbReference type="Proteomes" id="UP000007879">
    <property type="component" value="Unassembled WGS sequence"/>
</dbReference>
<feature type="transmembrane region" description="Helical" evidence="1">
    <location>
        <begin position="48"/>
        <end position="68"/>
    </location>
</feature>
<protein>
    <submittedName>
        <fullName evidence="2">Uncharacterized protein</fullName>
    </submittedName>
</protein>
<proteinExistence type="predicted"/>
<dbReference type="GeneID" id="109588826"/>
<keyword evidence="1" id="KW-0472">Membrane</keyword>
<evidence type="ECO:0000313" key="2">
    <source>
        <dbReference type="EnsemblMetazoa" id="XP_019860502.1"/>
    </source>
</evidence>
<keyword evidence="3" id="KW-1185">Reference proteome</keyword>
<dbReference type="InterPro" id="IPR011029">
    <property type="entry name" value="DEATH-like_dom_sf"/>
</dbReference>
<dbReference type="EnsemblMetazoa" id="XM_020004943.1">
    <property type="protein sequence ID" value="XP_019860502.1"/>
    <property type="gene ID" value="LOC109588826"/>
</dbReference>
<reference evidence="2" key="2">
    <citation type="submission" date="2024-06" db="UniProtKB">
        <authorList>
            <consortium name="EnsemblMetazoa"/>
        </authorList>
    </citation>
    <scope>IDENTIFICATION</scope>
</reference>
<sequence length="254" mass="28654">MIDLSHWRARIGLWNCCQAASGRPAKASQYSCRSIEPKKEKMRRLSKMLLLCVLIIFFAAFLMNQLLYNLSLSKGVNEVNVQQSTTLYLEIYTESNQNVCYHLIVFLLLLLAGDIELNPGPCATDILKRKSAKLIAAMSANIVKIADELYAKELIPQQAKNEMHVTAEPYTKASKLIAAVEGQLEGLGGLEDSLRSRQYLITFCEVLINQHSRSLEDLAKSMLQNLGTHVCYAYIVTTPLQWFSYTQAWSDQIN</sequence>